<comment type="caution">
    <text evidence="2">The sequence shown here is derived from an EMBL/GenBank/DDBJ whole genome shotgun (WGS) entry which is preliminary data.</text>
</comment>
<proteinExistence type="predicted"/>
<dbReference type="RefSeq" id="WP_189671080.1">
    <property type="nucleotide sequence ID" value="NZ_BNAS01000006.1"/>
</dbReference>
<sequence length="202" mass="22613">MTPRLQAALDAVDHTFDGFTCAADNPCTHCYGDRDEGLPELTIPGTLLAPDLLDSLAYRTPSLFTDHAAMVRRILPQMARRLADGTLHTYWPEQHCLARSNWREWPTSQADAIRELIEAWWEDLVTTREPHHDIALAFATFAAVTGDLAAALASWPDDDTANRHLVTVSRGWIDDLINDEDPSTSCSSERSRRSRRSCRPGT</sequence>
<keyword evidence="3" id="KW-1185">Reference proteome</keyword>
<dbReference type="EMBL" id="BNAS01000006">
    <property type="protein sequence ID" value="GHH78044.1"/>
    <property type="molecule type" value="Genomic_DNA"/>
</dbReference>
<dbReference type="AlphaFoldDB" id="A0A919G5B3"/>
<protein>
    <submittedName>
        <fullName evidence="2">Uncharacterized protein</fullName>
    </submittedName>
</protein>
<evidence type="ECO:0000313" key="3">
    <source>
        <dbReference type="Proteomes" id="UP000627369"/>
    </source>
</evidence>
<organism evidence="2 3">
    <name type="scientific">Promicromonospora soli</name>
    <dbReference type="NCBI Taxonomy" id="2035533"/>
    <lineage>
        <taxon>Bacteria</taxon>
        <taxon>Bacillati</taxon>
        <taxon>Actinomycetota</taxon>
        <taxon>Actinomycetes</taxon>
        <taxon>Micrococcales</taxon>
        <taxon>Promicromonosporaceae</taxon>
        <taxon>Promicromonospora</taxon>
    </lineage>
</organism>
<gene>
    <name evidence="2" type="ORF">GCM10017772_40630</name>
</gene>
<feature type="compositionally biased region" description="Basic residues" evidence="1">
    <location>
        <begin position="192"/>
        <end position="202"/>
    </location>
</feature>
<name>A0A919G5B3_9MICO</name>
<evidence type="ECO:0000313" key="2">
    <source>
        <dbReference type="EMBL" id="GHH78044.1"/>
    </source>
</evidence>
<reference evidence="2" key="1">
    <citation type="journal article" date="2014" name="Int. J. Syst. Evol. Microbiol.">
        <title>Complete genome sequence of Corynebacterium casei LMG S-19264T (=DSM 44701T), isolated from a smear-ripened cheese.</title>
        <authorList>
            <consortium name="US DOE Joint Genome Institute (JGI-PGF)"/>
            <person name="Walter F."/>
            <person name="Albersmeier A."/>
            <person name="Kalinowski J."/>
            <person name="Ruckert C."/>
        </authorList>
    </citation>
    <scope>NUCLEOTIDE SEQUENCE</scope>
    <source>
        <strain evidence="2">CGMCC 4.7398</strain>
    </source>
</reference>
<reference evidence="2" key="2">
    <citation type="submission" date="2020-09" db="EMBL/GenBank/DDBJ databases">
        <authorList>
            <person name="Sun Q."/>
            <person name="Zhou Y."/>
        </authorList>
    </citation>
    <scope>NUCLEOTIDE SEQUENCE</scope>
    <source>
        <strain evidence="2">CGMCC 4.7398</strain>
    </source>
</reference>
<evidence type="ECO:0000256" key="1">
    <source>
        <dbReference type="SAM" id="MobiDB-lite"/>
    </source>
</evidence>
<accession>A0A919G5B3</accession>
<feature type="region of interest" description="Disordered" evidence="1">
    <location>
        <begin position="183"/>
        <end position="202"/>
    </location>
</feature>
<dbReference type="Proteomes" id="UP000627369">
    <property type="component" value="Unassembled WGS sequence"/>
</dbReference>